<feature type="transmembrane region" description="Helical" evidence="11">
    <location>
        <begin position="167"/>
        <end position="189"/>
    </location>
</feature>
<organism evidence="13 14">
    <name type="scientific">Dioscorea cayennensis subsp. rotundata</name>
    <name type="common">White Guinea yam</name>
    <name type="synonym">Dioscorea rotundata</name>
    <dbReference type="NCBI Taxonomy" id="55577"/>
    <lineage>
        <taxon>Eukaryota</taxon>
        <taxon>Viridiplantae</taxon>
        <taxon>Streptophyta</taxon>
        <taxon>Embryophyta</taxon>
        <taxon>Tracheophyta</taxon>
        <taxon>Spermatophyta</taxon>
        <taxon>Magnoliopsida</taxon>
        <taxon>Liliopsida</taxon>
        <taxon>Dioscoreales</taxon>
        <taxon>Dioscoreaceae</taxon>
        <taxon>Dioscorea</taxon>
    </lineage>
</organism>
<dbReference type="PROSITE" id="PS51485">
    <property type="entry name" value="PHYTOCYANIN"/>
    <property type="match status" value="1"/>
</dbReference>
<evidence type="ECO:0000313" key="14">
    <source>
        <dbReference type="RefSeq" id="XP_039144023.1"/>
    </source>
</evidence>
<evidence type="ECO:0000256" key="6">
    <source>
        <dbReference type="ARBA" id="ARBA00023180"/>
    </source>
</evidence>
<comment type="similarity">
    <text evidence="8">Belongs to the early nodulin-like (ENODL) family.</text>
</comment>
<dbReference type="InterPro" id="IPR041846">
    <property type="entry name" value="ENL_dom"/>
</dbReference>
<name>A0AB40CVH5_DIOCR</name>
<evidence type="ECO:0000256" key="5">
    <source>
        <dbReference type="ARBA" id="ARBA00023157"/>
    </source>
</evidence>
<dbReference type="GO" id="GO:0012505">
    <property type="term" value="C:endomembrane system"/>
    <property type="evidence" value="ECO:0007669"/>
    <property type="project" value="UniProtKB-SubCell"/>
</dbReference>
<feature type="domain" description="Phytocyanin" evidence="12">
    <location>
        <begin position="26"/>
        <end position="127"/>
    </location>
</feature>
<dbReference type="Pfam" id="PF02298">
    <property type="entry name" value="Cu_bind_like"/>
    <property type="match status" value="1"/>
</dbReference>
<dbReference type="PROSITE" id="PS51257">
    <property type="entry name" value="PROKAR_LIPOPROTEIN"/>
    <property type="match status" value="1"/>
</dbReference>
<dbReference type="PANTHER" id="PTHR33021">
    <property type="entry name" value="BLUE COPPER PROTEIN"/>
    <property type="match status" value="1"/>
</dbReference>
<keyword evidence="13" id="KW-1185">Reference proteome</keyword>
<comment type="subcellular location">
    <subcellularLocation>
        <location evidence="9">Endomembrane system</location>
        <topology evidence="9">Lipid-anchor</topology>
    </subcellularLocation>
    <subcellularLocation>
        <location evidence="1">Membrane</location>
        <topology evidence="1">Lipid-anchor</topology>
        <topology evidence="1">GPI-anchor</topology>
    </subcellularLocation>
</comment>
<dbReference type="PANTHER" id="PTHR33021:SF185">
    <property type="entry name" value="EARLY NODULIN-LIKE PROTEIN 3-RELATED"/>
    <property type="match status" value="1"/>
</dbReference>
<dbReference type="RefSeq" id="XP_039144023.1">
    <property type="nucleotide sequence ID" value="XM_039288089.1"/>
</dbReference>
<evidence type="ECO:0000313" key="13">
    <source>
        <dbReference type="Proteomes" id="UP001515500"/>
    </source>
</evidence>
<keyword evidence="5" id="KW-1015">Disulfide bond</keyword>
<evidence type="ECO:0000256" key="2">
    <source>
        <dbReference type="ARBA" id="ARBA00022622"/>
    </source>
</evidence>
<dbReference type="GO" id="GO:0009055">
    <property type="term" value="F:electron transfer activity"/>
    <property type="evidence" value="ECO:0007669"/>
    <property type="project" value="InterPro"/>
</dbReference>
<evidence type="ECO:0000259" key="12">
    <source>
        <dbReference type="PROSITE" id="PS51485"/>
    </source>
</evidence>
<evidence type="ECO:0000256" key="4">
    <source>
        <dbReference type="ARBA" id="ARBA00023136"/>
    </source>
</evidence>
<dbReference type="InterPro" id="IPR003245">
    <property type="entry name" value="Phytocyanin_dom"/>
</dbReference>
<keyword evidence="7" id="KW-0449">Lipoprotein</keyword>
<evidence type="ECO:0000256" key="11">
    <source>
        <dbReference type="SAM" id="Phobius"/>
    </source>
</evidence>
<evidence type="ECO:0000256" key="1">
    <source>
        <dbReference type="ARBA" id="ARBA00004589"/>
    </source>
</evidence>
<dbReference type="Gene3D" id="2.60.40.420">
    <property type="entry name" value="Cupredoxins - blue copper proteins"/>
    <property type="match status" value="1"/>
</dbReference>
<dbReference type="SUPFAM" id="SSF49503">
    <property type="entry name" value="Cupredoxins"/>
    <property type="match status" value="1"/>
</dbReference>
<keyword evidence="3" id="KW-0732">Signal</keyword>
<dbReference type="CDD" id="cd11019">
    <property type="entry name" value="OsENODL1_like"/>
    <property type="match status" value="1"/>
</dbReference>
<dbReference type="GO" id="GO:0098552">
    <property type="term" value="C:side of membrane"/>
    <property type="evidence" value="ECO:0007669"/>
    <property type="project" value="UniProtKB-KW"/>
</dbReference>
<accession>A0AB40CVH5</accession>
<feature type="transmembrane region" description="Helical" evidence="11">
    <location>
        <begin position="7"/>
        <end position="28"/>
    </location>
</feature>
<evidence type="ECO:0000256" key="3">
    <source>
        <dbReference type="ARBA" id="ARBA00022729"/>
    </source>
</evidence>
<protein>
    <submittedName>
        <fullName evidence="14">Early nodulin-like protein 2</fullName>
    </submittedName>
</protein>
<evidence type="ECO:0000256" key="8">
    <source>
        <dbReference type="ARBA" id="ARBA00035011"/>
    </source>
</evidence>
<dbReference type="FunFam" id="2.60.40.420:FF:000010">
    <property type="entry name" value="Early nodulin-like protein 1"/>
    <property type="match status" value="1"/>
</dbReference>
<keyword evidence="4 11" id="KW-0472">Membrane</keyword>
<evidence type="ECO:0000256" key="7">
    <source>
        <dbReference type="ARBA" id="ARBA00023288"/>
    </source>
</evidence>
<gene>
    <name evidence="14" type="primary">LOC120281206</name>
</gene>
<feature type="region of interest" description="Disordered" evidence="10">
    <location>
        <begin position="134"/>
        <end position="158"/>
    </location>
</feature>
<sequence length="190" mass="20446">MEAKIKLMVVVVVVVLIGFMSCSCASIFDVGGVDGWVQNPSETYTHWAMRNRFQISDTLVFKYKRGEDSVLVVNEKDCDTCNINNPIEKMDNGYSTFNLSRSGPFFFISGVAGKCQKGQKLVIVVLAPRIKMTGSPASAPSPLPSPVSSPFSPSPLSPDSTTSSSSVLSFSGTSKVVVMVVVVAFMLVVF</sequence>
<feature type="compositionally biased region" description="Pro residues" evidence="10">
    <location>
        <begin position="139"/>
        <end position="156"/>
    </location>
</feature>
<keyword evidence="2" id="KW-0336">GPI-anchor</keyword>
<keyword evidence="6" id="KW-0325">Glycoprotein</keyword>
<keyword evidence="11" id="KW-0812">Transmembrane</keyword>
<dbReference type="GO" id="GO:0005886">
    <property type="term" value="C:plasma membrane"/>
    <property type="evidence" value="ECO:0007669"/>
    <property type="project" value="TreeGrafter"/>
</dbReference>
<reference evidence="14" key="1">
    <citation type="submission" date="2025-08" db="UniProtKB">
        <authorList>
            <consortium name="RefSeq"/>
        </authorList>
    </citation>
    <scope>IDENTIFICATION</scope>
</reference>
<dbReference type="InterPro" id="IPR039391">
    <property type="entry name" value="Phytocyanin-like"/>
</dbReference>
<evidence type="ECO:0000256" key="9">
    <source>
        <dbReference type="ARBA" id="ARBA00037868"/>
    </source>
</evidence>
<keyword evidence="11" id="KW-1133">Transmembrane helix</keyword>
<proteinExistence type="inferred from homology"/>
<dbReference type="AlphaFoldDB" id="A0AB40CVH5"/>
<dbReference type="Proteomes" id="UP001515500">
    <property type="component" value="Chromosome 17"/>
</dbReference>
<dbReference type="GeneID" id="120281206"/>
<evidence type="ECO:0000256" key="10">
    <source>
        <dbReference type="SAM" id="MobiDB-lite"/>
    </source>
</evidence>
<dbReference type="InterPro" id="IPR008972">
    <property type="entry name" value="Cupredoxin"/>
</dbReference>